<name>A0A2P2NZN7_RHIMU</name>
<organism evidence="2">
    <name type="scientific">Rhizophora mucronata</name>
    <name type="common">Asiatic mangrove</name>
    <dbReference type="NCBI Taxonomy" id="61149"/>
    <lineage>
        <taxon>Eukaryota</taxon>
        <taxon>Viridiplantae</taxon>
        <taxon>Streptophyta</taxon>
        <taxon>Embryophyta</taxon>
        <taxon>Tracheophyta</taxon>
        <taxon>Spermatophyta</taxon>
        <taxon>Magnoliopsida</taxon>
        <taxon>eudicotyledons</taxon>
        <taxon>Gunneridae</taxon>
        <taxon>Pentapetalae</taxon>
        <taxon>rosids</taxon>
        <taxon>fabids</taxon>
        <taxon>Malpighiales</taxon>
        <taxon>Rhizophoraceae</taxon>
        <taxon>Rhizophora</taxon>
    </lineage>
</organism>
<accession>A0A2P2NZN7</accession>
<evidence type="ECO:0000313" key="2">
    <source>
        <dbReference type="EMBL" id="MBX47912.1"/>
    </source>
</evidence>
<proteinExistence type="predicted"/>
<dbReference type="EMBL" id="GGEC01067428">
    <property type="protein sequence ID" value="MBX47912.1"/>
    <property type="molecule type" value="Transcribed_RNA"/>
</dbReference>
<sequence length="152" mass="16733">MSRSRAPPPPPPRSLYKQRSWSPDVDREEVWLRRKGNYSARRQGKSITDDDLDELKACIELGFGFGPDSPDLDPKLSDALPAMGFYCAVNKQYGNSLSRSASESSILSAGDDGSNSSSMFDAGDDPEIVKTRLRQWAQAVACSVRQFSGEPK</sequence>
<dbReference type="AlphaFoldDB" id="A0A2P2NZN7"/>
<feature type="region of interest" description="Disordered" evidence="1">
    <location>
        <begin position="100"/>
        <end position="123"/>
    </location>
</feature>
<protein>
    <recommendedName>
        <fullName evidence="3">Membrane insertase YidC</fullName>
    </recommendedName>
</protein>
<evidence type="ECO:0000256" key="1">
    <source>
        <dbReference type="SAM" id="MobiDB-lite"/>
    </source>
</evidence>
<dbReference type="InterPro" id="IPR012881">
    <property type="entry name" value="DUF1685"/>
</dbReference>
<dbReference type="PANTHER" id="PTHR31865">
    <property type="entry name" value="OSJNBA0071G03.3 PROTEIN"/>
    <property type="match status" value="1"/>
</dbReference>
<feature type="compositionally biased region" description="Pro residues" evidence="1">
    <location>
        <begin position="1"/>
        <end position="13"/>
    </location>
</feature>
<dbReference type="Pfam" id="PF07939">
    <property type="entry name" value="DUF1685"/>
    <property type="match status" value="1"/>
</dbReference>
<feature type="compositionally biased region" description="Low complexity" evidence="1">
    <location>
        <begin position="100"/>
        <end position="109"/>
    </location>
</feature>
<dbReference type="PANTHER" id="PTHR31865:SF22">
    <property type="entry name" value="DUF1685 FAMILY PROTEIN"/>
    <property type="match status" value="1"/>
</dbReference>
<feature type="region of interest" description="Disordered" evidence="1">
    <location>
        <begin position="1"/>
        <end position="25"/>
    </location>
</feature>
<reference evidence="2" key="1">
    <citation type="submission" date="2018-02" db="EMBL/GenBank/DDBJ databases">
        <title>Rhizophora mucronata_Transcriptome.</title>
        <authorList>
            <person name="Meera S.P."/>
            <person name="Sreeshan A."/>
            <person name="Augustine A."/>
        </authorList>
    </citation>
    <scope>NUCLEOTIDE SEQUENCE</scope>
    <source>
        <tissue evidence="2">Leaf</tissue>
    </source>
</reference>
<evidence type="ECO:0008006" key="3">
    <source>
        <dbReference type="Google" id="ProtNLM"/>
    </source>
</evidence>